<dbReference type="PANTHER" id="PTHR32361">
    <property type="entry name" value="FERRIC/CUPRIC REDUCTASE TRANSMEMBRANE COMPONENT"/>
    <property type="match status" value="1"/>
</dbReference>
<protein>
    <submittedName>
        <fullName evidence="14">NADPH oxidase</fullName>
    </submittedName>
</protein>
<dbReference type="GO" id="GO:0006879">
    <property type="term" value="P:intracellular iron ion homeostasis"/>
    <property type="evidence" value="ECO:0007669"/>
    <property type="project" value="TreeGrafter"/>
</dbReference>
<sequence length="549" mass="62700">MNQQEEATSILFKRHGDLHFANLKYGYVVLLLSLLYLVYELVVGYKFTRTLKDNGNRRNIWAILHYASPLKKVFVWLVALTVLELIGVFHYHDKPGLFLKRLGRMAVALLPLDIIIAFRPSVVLFQNYLDLISVHRWLSRVILLFSFLHSIGFFIKWIVEGNPHFLLLKCDIAYILLAAFVVLFVVSIKPVRVANYKTFFIVHTLVVGMFVGLIQIHAKPGVLWYVVACSILLAYQLFVTFFYLCRTKSDSIEDNGGDLSVISIDRRGLPIPEDQLLPHLRISADFTSSWRKFHKILYPSHPYTIASYDEDHFHLIVSNKNRFQWDATPVYHLSTILYTSPLIAPTMAESINNAIIIVAGSGISMGIPLYHLLSSNTEANIQLVWILRNKADVYILKRFGVKGANVHITKETEESQSNVVQDEEFEHFLTDKNDTELQDLDPATNLPDDHLEAELKRDLETDLDPHVSSSSEGHKEEETPEKTIYSFGRPKIIDIIENYSSSCQPSSQRWVFSCGPQSLVDDVEDAVDLSNDGKLDSDKIFFAKEVYSM</sequence>
<keyword evidence="5" id="KW-0274">FAD</keyword>
<evidence type="ECO:0000256" key="5">
    <source>
        <dbReference type="ARBA" id="ARBA00022827"/>
    </source>
</evidence>
<dbReference type="GO" id="GO:0006826">
    <property type="term" value="P:iron ion transport"/>
    <property type="evidence" value="ECO:0007669"/>
    <property type="project" value="TreeGrafter"/>
</dbReference>
<keyword evidence="6 11" id="KW-1133">Transmembrane helix</keyword>
<keyword evidence="8" id="KW-0406">Ion transport</keyword>
<dbReference type="EMBL" id="FR839630">
    <property type="protein sequence ID" value="SCV12198.1"/>
    <property type="molecule type" value="Genomic_DNA"/>
</dbReference>
<keyword evidence="9 11" id="KW-0472">Membrane</keyword>
<dbReference type="Pfam" id="PF01794">
    <property type="entry name" value="Ferric_reduct"/>
    <property type="match status" value="1"/>
</dbReference>
<feature type="region of interest" description="Disordered" evidence="10">
    <location>
        <begin position="459"/>
        <end position="483"/>
    </location>
</feature>
<dbReference type="AlphaFoldDB" id="A0A1G4KQB3"/>
<feature type="transmembrane region" description="Helical" evidence="11">
    <location>
        <begin position="222"/>
        <end position="244"/>
    </location>
</feature>
<dbReference type="InterPro" id="IPR013130">
    <property type="entry name" value="Fe3_Rdtase_TM_dom"/>
</dbReference>
<feature type="transmembrane region" description="Helical" evidence="11">
    <location>
        <begin position="198"/>
        <end position="216"/>
    </location>
</feature>
<organism evidence="14 15">
    <name type="scientific">Komagataella phaffii (strain ATCC 76273 / CBS 7435 / CECT 11047 / NRRL Y-11430 / Wegner 21-1)</name>
    <name type="common">Yeast</name>
    <name type="synonym">Pichia pastoris</name>
    <dbReference type="NCBI Taxonomy" id="981350"/>
    <lineage>
        <taxon>Eukaryota</taxon>
        <taxon>Fungi</taxon>
        <taxon>Dikarya</taxon>
        <taxon>Ascomycota</taxon>
        <taxon>Saccharomycotina</taxon>
        <taxon>Pichiomycetes</taxon>
        <taxon>Pichiales</taxon>
        <taxon>Pichiaceae</taxon>
        <taxon>Komagataella</taxon>
    </lineage>
</organism>
<feature type="transmembrane region" description="Helical" evidence="11">
    <location>
        <begin position="165"/>
        <end position="186"/>
    </location>
</feature>
<dbReference type="InterPro" id="IPR013121">
    <property type="entry name" value="Fe_red_NAD-bd_6"/>
</dbReference>
<dbReference type="Gene3D" id="3.40.50.80">
    <property type="entry name" value="Nucleotide-binding domain of ferredoxin-NADP reductase (FNR) module"/>
    <property type="match status" value="1"/>
</dbReference>
<feature type="transmembrane region" description="Helical" evidence="11">
    <location>
        <begin position="137"/>
        <end position="159"/>
    </location>
</feature>
<dbReference type="GO" id="GO:0005886">
    <property type="term" value="C:plasma membrane"/>
    <property type="evidence" value="ECO:0007669"/>
    <property type="project" value="TreeGrafter"/>
</dbReference>
<keyword evidence="15" id="KW-1185">Reference proteome</keyword>
<evidence type="ECO:0000313" key="14">
    <source>
        <dbReference type="EMBL" id="SCV12198.1"/>
    </source>
</evidence>
<keyword evidence="4 11" id="KW-0812">Transmembrane</keyword>
<accession>A0A1G4KQB3</accession>
<feature type="compositionally biased region" description="Basic and acidic residues" evidence="10">
    <location>
        <begin position="472"/>
        <end position="481"/>
    </location>
</feature>
<evidence type="ECO:0000259" key="13">
    <source>
        <dbReference type="Pfam" id="PF08030"/>
    </source>
</evidence>
<dbReference type="InterPro" id="IPR039261">
    <property type="entry name" value="FNR_nucleotide-bd"/>
</dbReference>
<feature type="transmembrane region" description="Helical" evidence="11">
    <location>
        <begin position="354"/>
        <end position="373"/>
    </location>
</feature>
<dbReference type="InterPro" id="IPR051410">
    <property type="entry name" value="Ferric/Cupric_Reductase"/>
</dbReference>
<dbReference type="Proteomes" id="UP000006853">
    <property type="component" value="Chromosome 3"/>
</dbReference>
<gene>
    <name evidence="14" type="primary">AIM14</name>
    <name evidence="14" type="ordered locus">PP7435_Chr3-0416</name>
</gene>
<evidence type="ECO:0000256" key="10">
    <source>
        <dbReference type="SAM" id="MobiDB-lite"/>
    </source>
</evidence>
<feature type="domain" description="Ferric reductase NAD binding" evidence="13">
    <location>
        <begin position="353"/>
        <end position="527"/>
    </location>
</feature>
<evidence type="ECO:0000256" key="8">
    <source>
        <dbReference type="ARBA" id="ARBA00023065"/>
    </source>
</evidence>
<dbReference type="GO" id="GO:0000293">
    <property type="term" value="F:ferric-chelate reductase activity"/>
    <property type="evidence" value="ECO:0007669"/>
    <property type="project" value="UniProtKB-ARBA"/>
</dbReference>
<evidence type="ECO:0000256" key="6">
    <source>
        <dbReference type="ARBA" id="ARBA00022989"/>
    </source>
</evidence>
<reference evidence="14 15" key="2">
    <citation type="journal article" date="2016" name="FEMS Yeast Res.">
        <title>Curation of the genome annotation of Pichia pastoris (Komagataella phaffii) CBS7435 from gene level to protein function.</title>
        <authorList>
            <person name="Valli M."/>
            <person name="Tatto N.E."/>
            <person name="Peymann A."/>
            <person name="Gruber C."/>
            <person name="Landes N."/>
            <person name="Ekker H."/>
            <person name="Thallinger G.G."/>
            <person name="Mattanovich D."/>
            <person name="Gasser B."/>
            <person name="Graf A.B."/>
        </authorList>
    </citation>
    <scope>GENOME REANNOTATION</scope>
    <source>
        <strain evidence="14 15">ATCC 76273 / CBS 7435 / CECT 11047 / NRRL Y-11430 / Wegner 21-1</strain>
    </source>
</reference>
<keyword evidence="7" id="KW-0560">Oxidoreductase</keyword>
<keyword evidence="2" id="KW-0813">Transport</keyword>
<keyword evidence="3" id="KW-0285">Flavoprotein</keyword>
<evidence type="ECO:0000256" key="1">
    <source>
        <dbReference type="ARBA" id="ARBA00004141"/>
    </source>
</evidence>
<dbReference type="SFLD" id="SFLDF00463">
    <property type="entry name" value="AIM14"/>
    <property type="match status" value="1"/>
</dbReference>
<evidence type="ECO:0000256" key="11">
    <source>
        <dbReference type="SAM" id="Phobius"/>
    </source>
</evidence>
<reference evidence="14 15" key="1">
    <citation type="journal article" date="2011" name="J. Biotechnol.">
        <title>High-quality genome sequence of Pichia pastoris CBS7435.</title>
        <authorList>
            <person name="Kuberl A."/>
            <person name="Schneider J."/>
            <person name="Thallinger G.G."/>
            <person name="Anderl I."/>
            <person name="Wibberg D."/>
            <person name="Hajek T."/>
            <person name="Jaenicke S."/>
            <person name="Brinkrolf K."/>
            <person name="Goesmann A."/>
            <person name="Szczepanowski R."/>
            <person name="Puhler A."/>
            <person name="Schwab H."/>
            <person name="Glieder A."/>
            <person name="Pichler H."/>
        </authorList>
    </citation>
    <scope>NUCLEOTIDE SEQUENCE [LARGE SCALE GENOMIC DNA]</scope>
    <source>
        <strain evidence="15">ATCC 76273 / CBS 7435 / CECT 11047 / NRRL Y-11430 / Wegner 21-1</strain>
    </source>
</reference>
<evidence type="ECO:0000256" key="9">
    <source>
        <dbReference type="ARBA" id="ARBA00023136"/>
    </source>
</evidence>
<evidence type="ECO:0000256" key="2">
    <source>
        <dbReference type="ARBA" id="ARBA00022448"/>
    </source>
</evidence>
<dbReference type="GO" id="GO:0015677">
    <property type="term" value="P:copper ion import"/>
    <property type="evidence" value="ECO:0007669"/>
    <property type="project" value="TreeGrafter"/>
</dbReference>
<feature type="transmembrane region" description="Helical" evidence="11">
    <location>
        <begin position="25"/>
        <end position="48"/>
    </location>
</feature>
<feature type="transmembrane region" description="Helical" evidence="11">
    <location>
        <begin position="104"/>
        <end position="125"/>
    </location>
</feature>
<dbReference type="SUPFAM" id="SSF52343">
    <property type="entry name" value="Ferredoxin reductase-like, C-terminal NADP-linked domain"/>
    <property type="match status" value="1"/>
</dbReference>
<evidence type="ECO:0000256" key="4">
    <source>
        <dbReference type="ARBA" id="ARBA00022692"/>
    </source>
</evidence>
<proteinExistence type="predicted"/>
<feature type="domain" description="Ferric oxidoreductase" evidence="12">
    <location>
        <begin position="102"/>
        <end position="213"/>
    </location>
</feature>
<dbReference type="SFLD" id="SFLDS00052">
    <property type="entry name" value="Ferric_Reductase_Domain"/>
    <property type="match status" value="1"/>
</dbReference>
<comment type="subcellular location">
    <subcellularLocation>
        <location evidence="1">Membrane</location>
        <topology evidence="1">Multi-pass membrane protein</topology>
    </subcellularLocation>
</comment>
<name>A0A1G4KQB3_KOMPC</name>
<evidence type="ECO:0000256" key="7">
    <source>
        <dbReference type="ARBA" id="ARBA00023002"/>
    </source>
</evidence>
<evidence type="ECO:0000259" key="12">
    <source>
        <dbReference type="Pfam" id="PF01794"/>
    </source>
</evidence>
<evidence type="ECO:0000256" key="3">
    <source>
        <dbReference type="ARBA" id="ARBA00022630"/>
    </source>
</evidence>
<dbReference type="Pfam" id="PF08030">
    <property type="entry name" value="NAD_binding_6"/>
    <property type="match status" value="1"/>
</dbReference>
<feature type="transmembrane region" description="Helical" evidence="11">
    <location>
        <begin position="73"/>
        <end position="92"/>
    </location>
</feature>
<evidence type="ECO:0000313" key="15">
    <source>
        <dbReference type="Proteomes" id="UP000006853"/>
    </source>
</evidence>
<dbReference type="SFLD" id="SFLDG01168">
    <property type="entry name" value="Ferric_reductase_subgroup_(FRE"/>
    <property type="match status" value="1"/>
</dbReference>